<proteinExistence type="predicted"/>
<reference evidence="2" key="1">
    <citation type="submission" date="2021-01" db="EMBL/GenBank/DDBJ databases">
        <authorList>
            <consortium name="Genoscope - CEA"/>
            <person name="William W."/>
        </authorList>
    </citation>
    <scope>NUCLEOTIDE SEQUENCE</scope>
</reference>
<keyword evidence="1" id="KW-1133">Transmembrane helix</keyword>
<dbReference type="OrthoDB" id="6415790at2759"/>
<dbReference type="AlphaFoldDB" id="A0A8S1V992"/>
<sequence length="135" mass="16073">MLYILDIKSFIGCQILMKRERDDLGIKCLLSNVFGYGNSFSLCHQLYQNGKIQQVYLNHLQQLILQQARHMLHYYLAVIYLELSFQASVSLFFLHLLPYKTVVLLGWLYGLIYFTVIKYNLIKLQFFHLKSWMLL</sequence>
<name>A0A8S1V992_PAROT</name>
<gene>
    <name evidence="2" type="ORF">POCTA_138.1.T0600175</name>
</gene>
<keyword evidence="3" id="KW-1185">Reference proteome</keyword>
<evidence type="ECO:0008006" key="4">
    <source>
        <dbReference type="Google" id="ProtNLM"/>
    </source>
</evidence>
<protein>
    <recommendedName>
        <fullName evidence="4">Transmembrane protein</fullName>
    </recommendedName>
</protein>
<dbReference type="Proteomes" id="UP000683925">
    <property type="component" value="Unassembled WGS sequence"/>
</dbReference>
<evidence type="ECO:0000313" key="3">
    <source>
        <dbReference type="Proteomes" id="UP000683925"/>
    </source>
</evidence>
<organism evidence="2 3">
    <name type="scientific">Paramecium octaurelia</name>
    <dbReference type="NCBI Taxonomy" id="43137"/>
    <lineage>
        <taxon>Eukaryota</taxon>
        <taxon>Sar</taxon>
        <taxon>Alveolata</taxon>
        <taxon>Ciliophora</taxon>
        <taxon>Intramacronucleata</taxon>
        <taxon>Oligohymenophorea</taxon>
        <taxon>Peniculida</taxon>
        <taxon>Parameciidae</taxon>
        <taxon>Paramecium</taxon>
    </lineage>
</organism>
<evidence type="ECO:0000313" key="2">
    <source>
        <dbReference type="EMBL" id="CAD8172559.1"/>
    </source>
</evidence>
<dbReference type="EMBL" id="CAJJDP010000059">
    <property type="protein sequence ID" value="CAD8172559.1"/>
    <property type="molecule type" value="Genomic_DNA"/>
</dbReference>
<evidence type="ECO:0000256" key="1">
    <source>
        <dbReference type="SAM" id="Phobius"/>
    </source>
</evidence>
<comment type="caution">
    <text evidence="2">The sequence shown here is derived from an EMBL/GenBank/DDBJ whole genome shotgun (WGS) entry which is preliminary data.</text>
</comment>
<feature type="transmembrane region" description="Helical" evidence="1">
    <location>
        <begin position="74"/>
        <end position="96"/>
    </location>
</feature>
<feature type="transmembrane region" description="Helical" evidence="1">
    <location>
        <begin position="102"/>
        <end position="121"/>
    </location>
</feature>
<keyword evidence="1" id="KW-0812">Transmembrane</keyword>
<keyword evidence="1" id="KW-0472">Membrane</keyword>
<accession>A0A8S1V992</accession>